<dbReference type="PANTHER" id="PTHR12873">
    <property type="entry name" value="T7-LIKE MITOCHONDRIAL DNA HELICASE"/>
    <property type="match status" value="1"/>
</dbReference>
<evidence type="ECO:0000256" key="6">
    <source>
        <dbReference type="ARBA" id="ARBA00023163"/>
    </source>
</evidence>
<dbReference type="SUPFAM" id="SSF57783">
    <property type="entry name" value="Zinc beta-ribbon"/>
    <property type="match status" value="1"/>
</dbReference>
<dbReference type="Gene3D" id="3.90.580.10">
    <property type="entry name" value="Zinc finger, CHC2-type domain"/>
    <property type="match status" value="1"/>
</dbReference>
<name>A0A6J7WR60_9CAUD</name>
<dbReference type="Pfam" id="PF13662">
    <property type="entry name" value="Toprim_4"/>
    <property type="match status" value="1"/>
</dbReference>
<dbReference type="SUPFAM" id="SSF56731">
    <property type="entry name" value="DNA primase core"/>
    <property type="match status" value="1"/>
</dbReference>
<organism evidence="8">
    <name type="scientific">uncultured Caudovirales phage</name>
    <dbReference type="NCBI Taxonomy" id="2100421"/>
    <lineage>
        <taxon>Viruses</taxon>
        <taxon>Duplodnaviria</taxon>
        <taxon>Heunggongvirae</taxon>
        <taxon>Uroviricota</taxon>
        <taxon>Caudoviricetes</taxon>
        <taxon>Peduoviridae</taxon>
        <taxon>Maltschvirus</taxon>
        <taxon>Maltschvirus maltsch</taxon>
    </lineage>
</organism>
<accession>A0A6J7WR60</accession>
<dbReference type="Gene3D" id="3.40.50.300">
    <property type="entry name" value="P-loop containing nucleotide triphosphate hydrolases"/>
    <property type="match status" value="1"/>
</dbReference>
<dbReference type="InterPro" id="IPR006171">
    <property type="entry name" value="TOPRIM_dom"/>
</dbReference>
<reference evidence="8" key="1">
    <citation type="submission" date="2020-05" db="EMBL/GenBank/DDBJ databases">
        <authorList>
            <person name="Chiriac C."/>
            <person name="Salcher M."/>
            <person name="Ghai R."/>
            <person name="Kavagutti S V."/>
        </authorList>
    </citation>
    <scope>NUCLEOTIDE SEQUENCE</scope>
</reference>
<keyword evidence="5" id="KW-0235">DNA replication</keyword>
<evidence type="ECO:0000256" key="5">
    <source>
        <dbReference type="ARBA" id="ARBA00022705"/>
    </source>
</evidence>
<dbReference type="InterPro" id="IPR036977">
    <property type="entry name" value="DNA_primase_Znf_CHC2"/>
</dbReference>
<evidence type="ECO:0000259" key="7">
    <source>
        <dbReference type="Pfam" id="PF13662"/>
    </source>
</evidence>
<proteinExistence type="predicted"/>
<evidence type="ECO:0000256" key="3">
    <source>
        <dbReference type="ARBA" id="ARBA00022679"/>
    </source>
</evidence>
<sequence length="407" mass="45520">MRSFLDFGIELGGKTGNEVKVPCPKCSHTRRKKSYPCLNVNTDKGVWHCWHCGWSGGLVQGEYNAPTVAHKKLYVKPEHRPLPLTDKSLTFFEDRGITIDVIMRNRLATERVWMPQIEDEANCVAFPYLRGGEILNVKYRDGAKNFRQVAGAEKILYKYDDIDDECTIITEGEMDALSLEVAGFKNAVSVPDGAPAANAKSFDSKFDFLDDARLDSVKKFILCVDNDEPGKRLEEELSRRLGRERCLKVTLIAGCKDANEVLIKHGAEVLAECVNGAAAYPVEGVFSVFDIEDELQSLLDHGLPQGEPTGWASVDKYYTPAAGQWTLVTGIPSMGKSEWLDALAVNIAESAGWVFGVCSPENQPITWHTAKLLEKRMQKRIKPGSITEQEFSDAKQWLHQHFHFILP</sequence>
<dbReference type="GO" id="GO:0003697">
    <property type="term" value="F:single-stranded DNA binding"/>
    <property type="evidence" value="ECO:0007669"/>
    <property type="project" value="InterPro"/>
</dbReference>
<gene>
    <name evidence="8" type="ORF">UFOVP236_1</name>
</gene>
<evidence type="ECO:0000313" key="8">
    <source>
        <dbReference type="EMBL" id="CAB5220217.1"/>
    </source>
</evidence>
<keyword evidence="4" id="KW-0548">Nucleotidyltransferase</keyword>
<evidence type="ECO:0000256" key="1">
    <source>
        <dbReference type="ARBA" id="ARBA00022478"/>
    </source>
</evidence>
<dbReference type="InterPro" id="IPR027032">
    <property type="entry name" value="Twinkle-like"/>
</dbReference>
<keyword evidence="3" id="KW-0808">Transferase</keyword>
<keyword evidence="2" id="KW-0639">Primosome</keyword>
<keyword evidence="6" id="KW-0804">Transcription</keyword>
<evidence type="ECO:0000256" key="4">
    <source>
        <dbReference type="ARBA" id="ARBA00022695"/>
    </source>
</evidence>
<dbReference type="EMBL" id="LR798284">
    <property type="protein sequence ID" value="CAB5220217.1"/>
    <property type="molecule type" value="Genomic_DNA"/>
</dbReference>
<dbReference type="GO" id="GO:0016779">
    <property type="term" value="F:nucleotidyltransferase activity"/>
    <property type="evidence" value="ECO:0007669"/>
    <property type="project" value="UniProtKB-KW"/>
</dbReference>
<dbReference type="PANTHER" id="PTHR12873:SF0">
    <property type="entry name" value="TWINKLE MTDNA HELICASE"/>
    <property type="match status" value="1"/>
</dbReference>
<feature type="domain" description="Toprim" evidence="7">
    <location>
        <begin position="167"/>
        <end position="252"/>
    </location>
</feature>
<keyword evidence="1" id="KW-0240">DNA-directed RNA polymerase</keyword>
<dbReference type="InterPro" id="IPR034154">
    <property type="entry name" value="TOPRIM_DnaG/twinkle"/>
</dbReference>
<dbReference type="GO" id="GO:0043139">
    <property type="term" value="F:5'-3' DNA helicase activity"/>
    <property type="evidence" value="ECO:0007669"/>
    <property type="project" value="InterPro"/>
</dbReference>
<dbReference type="GO" id="GO:0006269">
    <property type="term" value="P:DNA replication, synthesis of primer"/>
    <property type="evidence" value="ECO:0007669"/>
    <property type="project" value="UniProtKB-KW"/>
</dbReference>
<dbReference type="InterPro" id="IPR027417">
    <property type="entry name" value="P-loop_NTPase"/>
</dbReference>
<dbReference type="GO" id="GO:0008270">
    <property type="term" value="F:zinc ion binding"/>
    <property type="evidence" value="ECO:0007669"/>
    <property type="project" value="InterPro"/>
</dbReference>
<feature type="non-terminal residue" evidence="8">
    <location>
        <position position="407"/>
    </location>
</feature>
<dbReference type="CDD" id="cd01029">
    <property type="entry name" value="TOPRIM_primases"/>
    <property type="match status" value="1"/>
</dbReference>
<dbReference type="GO" id="GO:0000428">
    <property type="term" value="C:DNA-directed RNA polymerase complex"/>
    <property type="evidence" value="ECO:0007669"/>
    <property type="project" value="UniProtKB-KW"/>
</dbReference>
<evidence type="ECO:0000256" key="2">
    <source>
        <dbReference type="ARBA" id="ARBA00022515"/>
    </source>
</evidence>
<protein>
    <submittedName>
        <fullName evidence="8">Archaeal primase DnaG/twinkle, TOPRIM domain</fullName>
    </submittedName>
</protein>
<dbReference type="Gene3D" id="3.40.1360.10">
    <property type="match status" value="1"/>
</dbReference>